<proteinExistence type="predicted"/>
<feature type="signal peptide" evidence="1">
    <location>
        <begin position="1"/>
        <end position="37"/>
    </location>
</feature>
<reference evidence="2 3" key="1">
    <citation type="submission" date="2019-03" db="EMBL/GenBank/DDBJ databases">
        <authorList>
            <consortium name="Pathogen Informatics"/>
        </authorList>
    </citation>
    <scope>NUCLEOTIDE SEQUENCE [LARGE SCALE GENOMIC DNA]</scope>
    <source>
        <strain evidence="2 3">NCTC12282</strain>
    </source>
</reference>
<gene>
    <name evidence="2" type="ORF">NCTC12282_05601</name>
</gene>
<sequence>MKNRTLSQCSFVHTGFPQLSAVCLVLSMGLALGPAIAAQTNPPVPIHGRAPTATGKLILQMQEVPGVTLSIVDNTLVSGAKKPNEFTFTPVPGSIFTDADGDARGTSGTLGLSVAPSGAVWTWKGAGRNTTHSDPAQSNLCHKFCAQHGTDSAGNGAGHCHVADGHTDHIGYTNRLRVAHISGHSEHSATACHSCQWAYLRVE</sequence>
<name>A0A484ZW04_9GAMM</name>
<feature type="chain" id="PRO_5019735104" evidence="1">
    <location>
        <begin position="38"/>
        <end position="203"/>
    </location>
</feature>
<evidence type="ECO:0000313" key="3">
    <source>
        <dbReference type="Proteomes" id="UP000373449"/>
    </source>
</evidence>
<organism evidence="2 3">
    <name type="scientific">Budvicia aquatica</name>
    <dbReference type="NCBI Taxonomy" id="82979"/>
    <lineage>
        <taxon>Bacteria</taxon>
        <taxon>Pseudomonadati</taxon>
        <taxon>Pseudomonadota</taxon>
        <taxon>Gammaproteobacteria</taxon>
        <taxon>Enterobacterales</taxon>
        <taxon>Budviciaceae</taxon>
        <taxon>Budvicia</taxon>
    </lineage>
</organism>
<accession>A0A484ZW04</accession>
<dbReference type="EMBL" id="CAADJA010000002">
    <property type="protein sequence ID" value="VFS51978.1"/>
    <property type="molecule type" value="Genomic_DNA"/>
</dbReference>
<keyword evidence="1" id="KW-0732">Signal</keyword>
<dbReference type="AlphaFoldDB" id="A0A484ZW04"/>
<evidence type="ECO:0000256" key="1">
    <source>
        <dbReference type="SAM" id="SignalP"/>
    </source>
</evidence>
<protein>
    <submittedName>
        <fullName evidence="2">Uncharacterized protein</fullName>
    </submittedName>
</protein>
<evidence type="ECO:0000313" key="2">
    <source>
        <dbReference type="EMBL" id="VFS51978.1"/>
    </source>
</evidence>
<dbReference type="Proteomes" id="UP000373449">
    <property type="component" value="Unassembled WGS sequence"/>
</dbReference>